<reference evidence="1" key="1">
    <citation type="journal article" date="2015" name="Nature">
        <title>Complex archaea that bridge the gap between prokaryotes and eukaryotes.</title>
        <authorList>
            <person name="Spang A."/>
            <person name="Saw J.H."/>
            <person name="Jorgensen S.L."/>
            <person name="Zaremba-Niedzwiedzka K."/>
            <person name="Martijn J."/>
            <person name="Lind A.E."/>
            <person name="van Eijk R."/>
            <person name="Schleper C."/>
            <person name="Guy L."/>
            <person name="Ettema T.J."/>
        </authorList>
    </citation>
    <scope>NUCLEOTIDE SEQUENCE</scope>
</reference>
<proteinExistence type="predicted"/>
<gene>
    <name evidence="1" type="ORF">LCGC14_1331650</name>
</gene>
<evidence type="ECO:0000313" key="1">
    <source>
        <dbReference type="EMBL" id="KKM81259.1"/>
    </source>
</evidence>
<feature type="non-terminal residue" evidence="1">
    <location>
        <position position="263"/>
    </location>
</feature>
<accession>A0A0F9KGH2</accession>
<dbReference type="EMBL" id="LAZR01008050">
    <property type="protein sequence ID" value="KKM81259.1"/>
    <property type="molecule type" value="Genomic_DNA"/>
</dbReference>
<organism evidence="1">
    <name type="scientific">marine sediment metagenome</name>
    <dbReference type="NCBI Taxonomy" id="412755"/>
    <lineage>
        <taxon>unclassified sequences</taxon>
        <taxon>metagenomes</taxon>
        <taxon>ecological metagenomes</taxon>
    </lineage>
</organism>
<dbReference type="AlphaFoldDB" id="A0A0F9KGH2"/>
<sequence>MKIKLHKIELSPWKAVNQLGKKYEKYTHEITRIVLSEISRLLGLRMSKAHEDAPLIFKGKIMYNPKSGQPIKVKEWKRLEEAIIKYLHVERDYLQKKMVEDSFFLGSLIQRLDDEQKKINYPLNKFDLTEPDFTEFNYTDYDMDLMEAYKEGTGIYIQNVSDRARGKIQSIIVEGAKAHRSKGEIYQDLWDSEVDLNRDWDRVVVTETAMAANNGLLISELRSTPEEEDIFMKGISAPDRCPACGRLVDGKVVVLVSEPPDEG</sequence>
<protein>
    <recommendedName>
        <fullName evidence="2">Phage head morphogenesis domain-containing protein</fullName>
    </recommendedName>
</protein>
<comment type="caution">
    <text evidence="1">The sequence shown here is derived from an EMBL/GenBank/DDBJ whole genome shotgun (WGS) entry which is preliminary data.</text>
</comment>
<evidence type="ECO:0008006" key="2">
    <source>
        <dbReference type="Google" id="ProtNLM"/>
    </source>
</evidence>
<name>A0A0F9KGH2_9ZZZZ</name>